<feature type="region of interest" description="Disordered" evidence="6">
    <location>
        <begin position="2050"/>
        <end position="2098"/>
    </location>
</feature>
<evidence type="ECO:0000256" key="3">
    <source>
        <dbReference type="ARBA" id="ARBA00022490"/>
    </source>
</evidence>
<comment type="caution">
    <text evidence="9">The sequence shown here is derived from an EMBL/GenBank/DDBJ whole genome shotgun (WGS) entry which is preliminary data.</text>
</comment>
<feature type="region of interest" description="Disordered" evidence="6">
    <location>
        <begin position="1552"/>
        <end position="1591"/>
    </location>
</feature>
<feature type="compositionally biased region" description="Low complexity" evidence="6">
    <location>
        <begin position="1440"/>
        <end position="1461"/>
    </location>
</feature>
<feature type="compositionally biased region" description="Basic and acidic residues" evidence="6">
    <location>
        <begin position="2655"/>
        <end position="2676"/>
    </location>
</feature>
<dbReference type="Pfam" id="PF22544">
    <property type="entry name" value="HYDIN_VesB_CFA65-like_Ig"/>
    <property type="match status" value="5"/>
</dbReference>
<evidence type="ECO:0000313" key="9">
    <source>
        <dbReference type="EMBL" id="KAG2444619.1"/>
    </source>
</evidence>
<dbReference type="InterPro" id="IPR059041">
    <property type="entry name" value="Ig_DLEC1_1"/>
</dbReference>
<dbReference type="InterPro" id="IPR053879">
    <property type="entry name" value="HYDIN_VesB_CFA65-like_Ig"/>
</dbReference>
<comment type="subcellular location">
    <subcellularLocation>
        <location evidence="1">Cell projection</location>
        <location evidence="1">Cilium</location>
    </subcellularLocation>
    <subcellularLocation>
        <location evidence="2">Cytoplasm</location>
    </subcellularLocation>
</comment>
<feature type="domain" description="HYDIN/VesB/CFA65-like Ig-like" evidence="7">
    <location>
        <begin position="4315"/>
        <end position="4411"/>
    </location>
</feature>
<feature type="compositionally biased region" description="Pro residues" evidence="6">
    <location>
        <begin position="2184"/>
        <end position="2193"/>
    </location>
</feature>
<feature type="region of interest" description="Disordered" evidence="6">
    <location>
        <begin position="1396"/>
        <end position="1492"/>
    </location>
</feature>
<dbReference type="EMBL" id="JAEHOC010000002">
    <property type="protein sequence ID" value="KAG2444619.1"/>
    <property type="molecule type" value="Genomic_DNA"/>
</dbReference>
<keyword evidence="10" id="KW-1185">Reference proteome</keyword>
<keyword evidence="3" id="KW-0963">Cytoplasm</keyword>
<evidence type="ECO:0000256" key="4">
    <source>
        <dbReference type="ARBA" id="ARBA00023069"/>
    </source>
</evidence>
<feature type="region of interest" description="Disordered" evidence="6">
    <location>
        <begin position="4881"/>
        <end position="4911"/>
    </location>
</feature>
<feature type="region of interest" description="Disordered" evidence="6">
    <location>
        <begin position="2756"/>
        <end position="2778"/>
    </location>
</feature>
<feature type="compositionally biased region" description="Low complexity" evidence="6">
    <location>
        <begin position="4893"/>
        <end position="4904"/>
    </location>
</feature>
<feature type="region of interest" description="Disordered" evidence="6">
    <location>
        <begin position="2282"/>
        <end position="2354"/>
    </location>
</feature>
<feature type="domain" description="HYDIN/VesB/CFA65-like Ig-like" evidence="7">
    <location>
        <begin position="466"/>
        <end position="561"/>
    </location>
</feature>
<dbReference type="PANTHER" id="PTHR23053:SF0">
    <property type="entry name" value="HYDROCEPHALUS-INDUCING PROTEIN HOMOLOG"/>
    <property type="match status" value="1"/>
</dbReference>
<gene>
    <name evidence="9" type="ORF">HXX76_001363</name>
</gene>
<protein>
    <submittedName>
        <fullName evidence="9">Uncharacterized protein</fullName>
    </submittedName>
</protein>
<dbReference type="GO" id="GO:1904158">
    <property type="term" value="P:axonemal central apparatus assembly"/>
    <property type="evidence" value="ECO:0007669"/>
    <property type="project" value="TreeGrafter"/>
</dbReference>
<feature type="region of interest" description="Disordered" evidence="6">
    <location>
        <begin position="3742"/>
        <end position="3762"/>
    </location>
</feature>
<dbReference type="InterPro" id="IPR013783">
    <property type="entry name" value="Ig-like_fold"/>
</dbReference>
<feature type="domain" description="HYDIN/VesB/CFA65-like Ig-like" evidence="7">
    <location>
        <begin position="193"/>
        <end position="279"/>
    </location>
</feature>
<dbReference type="GO" id="GO:0003341">
    <property type="term" value="P:cilium movement"/>
    <property type="evidence" value="ECO:0007669"/>
    <property type="project" value="TreeGrafter"/>
</dbReference>
<dbReference type="GO" id="GO:0005930">
    <property type="term" value="C:axoneme"/>
    <property type="evidence" value="ECO:0007669"/>
    <property type="project" value="TreeGrafter"/>
</dbReference>
<feature type="compositionally biased region" description="Pro residues" evidence="6">
    <location>
        <begin position="2306"/>
        <end position="2317"/>
    </location>
</feature>
<feature type="compositionally biased region" description="Pro residues" evidence="6">
    <location>
        <begin position="2211"/>
        <end position="2220"/>
    </location>
</feature>
<feature type="region of interest" description="Disordered" evidence="6">
    <location>
        <begin position="1"/>
        <end position="52"/>
    </location>
</feature>
<feature type="region of interest" description="Disordered" evidence="6">
    <location>
        <begin position="2182"/>
        <end position="2223"/>
    </location>
</feature>
<evidence type="ECO:0000313" key="10">
    <source>
        <dbReference type="Proteomes" id="UP000650467"/>
    </source>
</evidence>
<dbReference type="InterPro" id="IPR033305">
    <property type="entry name" value="Hydin-like"/>
</dbReference>
<feature type="compositionally biased region" description="Low complexity" evidence="6">
    <location>
        <begin position="2318"/>
        <end position="2338"/>
    </location>
</feature>
<feature type="compositionally biased region" description="Pro residues" evidence="6">
    <location>
        <begin position="2762"/>
        <end position="2778"/>
    </location>
</feature>
<feature type="compositionally biased region" description="Pro residues" evidence="6">
    <location>
        <begin position="2463"/>
        <end position="2480"/>
    </location>
</feature>
<accession>A0A835WC65</accession>
<feature type="region of interest" description="Disordered" evidence="6">
    <location>
        <begin position="2459"/>
        <end position="2505"/>
    </location>
</feature>
<evidence type="ECO:0000256" key="2">
    <source>
        <dbReference type="ARBA" id="ARBA00004496"/>
    </source>
</evidence>
<evidence type="ECO:0000259" key="7">
    <source>
        <dbReference type="Pfam" id="PF22544"/>
    </source>
</evidence>
<evidence type="ECO:0000259" key="8">
    <source>
        <dbReference type="Pfam" id="PF23277"/>
    </source>
</evidence>
<sequence>MVAGSRGGSLRHQESPPKATIKYKKQAGGNDPTTQAKKLPSQQVAELSQPVKDVEGWRPRPRIIEHLNIADFSHHVDCKVPIDEPIFQPFPPEVTFHNYEPFQTYEATLYLRNNDNVSRRIKVLPMDSPYFSVRRAAPPAAGKEDNKVATGMEVAFMVTFKPESRDDYSCDLVVCTEREKFVVPVLAAGASAALDFPDLVDFGSVATKVETKQTLFVRNVGSKAAHFSLSAPPPFTVTPTAGHLSPGETLQCSVVFEPPSTGRYEGELEIQYDSGRCVYAQLVGAGHELEVGLSQGVVTMLSTFVTKSSQKTFKIINNSDVSVKYSVKQRSTAEQDMALTAQRLGTLTATQIGGGYHAGGADNGDGDASSEDEDAILASAGPQLTRRLHKAQRDALLDSYLFSDRNFAVNPAEGTIWPRSEVEVVVTFSPDHAREYEVVAFVDVAGRADRLPVVFKGRGLGPAAVFSYDVLDVGDTWVNTLHQYEVELQNRGKIDVDYRLVPPGSAFGTRFGFEPPAGRLSGGQIQVIKVKLLSDLLGTFDETFAWQIKGSSEPLSLQFKGRVCAPSFEVDVEGLDFGVCSYGFRYTKEFTLTNTSEIPLRFAWRVPSDTEEPKEFQILPAKGTILPHGKVKINVEFVSRTVQRYRTELVMDIPGVAERQLVLPLLGECAVPKLSLYSRTMEFGECSLRFPYKQEMRIVNESKLPAKFEVVPQDSASLGLATFTVEPSSGGIPARGEQVVELTLTTHTLGRIQIPVKVKALGSKAAPLEFIVNAKCVGPQLDFGEDPDNRTTTPSLSFDKVPVLKEHSLPLVINNCSAIPADFKLFIESKDSVFSVEPRQAHLEPGDSLTAHVMVKMDESMDFADTLHVLIQEGADMSIPLTASGVGSAIVAEEFASGLLDFGYQFVGRPFTKEVTVYNMGRKMVLLAWSSSRYEELKKEYAKANRGAGKKFDIALIPQEQQPVFAITPDKVQLGPKEAATFTVTGNALGAGEVREALTCNGTFGNNTKGVKKVFETTMRADVATPLLQFSDRLMHFRYTYKKGAAIETQTRPLTIKNVSPLPLTFGLRPQPPFTVDRTSWTLDLEESGTVNVTFDPNFKDDLQSMQSRTKLAVVYSDNPQRDSVDLHGDIDFPNLAFETTTIDFGSVLLDTTRRVPVRVVNSSNVDVVYSWAWDRASVQEDVNSIASMSLRQGRPKPPPTQLFDVMPIRGVLRPGEAETMTFSFFAYPGMRASCSAVCQVEGGPLYTVQLAGESNNIKYSVEPQGMDFGQQLYDRAVERELTLTNSGKVPFSFNFNTSRLSRPGIVEATPASGTIAPLTKEVIKVRVCPGIPEKLTETLLVEVAHFEPIPLAITVEGTYAAVSLNLPRQRDETFVDCLEKARAAIIAAALSHVPADEPNAPDEAAMSLAGGRDGTGSVASPTRPTAAGRSIRGGPDAVGSRSIAGARSMAGAGSRSLAASKSMARPPGTAMQRAQSAHSNAGHGGAQLSGEKKIEVEAERLRLITLLMEREAEKRRQQELANAQAGLPDAVAAADGNRGGQPSPGALAALQRQHGNAEGNQSPTASQAGDARRRRASGGGAASVAPSALRRQRSNNSLAISTVTGFAGRAAAAVVDPMAPEEEGRRARPLSLQPALPALAVAHYVLDFGYVVKGLTRTRKFKLTNTSNQQVSFRFDKTLLENNGFKVDPEVVSRLPGAPEFASVEVSVTLQANKSTVQPGPLELSYPITIKSSPPVLLTLKAHVQVPDLKLSTELVDFGACQTGQCKVFTVQLHNHKQVPCEFAIKKPAEVIKAKDWQFFVCEPSEGTLEPDQRMNLKVVFTPILNRDAPYAQGIPLKINLNPRMKELQASGRGLTPRVAFSPTFVDCGAILPAFEGQEPNEAKVIMSNPCGFPIEVVSLDFDPRYSRDEEALRAMEGYNDSGVLFLPPLKPGDALWPEVAEAAAQKKRMEAASAEAAAAQDAAAVSAGGAPPPGAGGEEEGVGSLEAVAGAGPLGAHFSAGNLGAAPRKVVAVVTGPSKAGATTQAKLLGTRYGVPVSGLDDLLMAAADLDPPPEEPVPPSPSAYMEPADGEQGSDGEGAPPPFEPAEAPPPPFDAEISDLLYDQVLSDPDHEGKPDYVPPHTRLKQPELYGLVVRGLRHLLVQQPAAYGKGLVLDGLASRYLPPPLVAKALLEALGMEQVMPPPPPPPAEPVADAKGKKPAPKKGEEPPPPTPPPALEPLGWRGPVQVFFVQLSASPETLVTRSRLAAVEAAAALEGAAFDLAPTASISGPSAAAAAAAAPPQGSRLGTPLMSLSGEAAPNAAGPPPGTPPPATPSGAAPPMDISPSPIPGEESPAPAPAPALDEGSARQVEEAARAIADYEASVAKLVRELGPAGPENAVVHRSLSAEGAEDKVHKLAVGMAFRMGELTTALPPAPCDKELVPPRFAMQIVPKPRPRAARTPVQRFKVFTLIDYTKEGAPPPPPPPPPPAPPPTPPGKSKGKGKEEPPPPPPPPPPPTRALVSDTRWVIPAGGSVELLVQFASPEVGKFTETLAFDVLGGERLNTLVVTGTCDYPHISTDYRNVFYKKVKARPQTPLIRGQYIINKGQFEFGPLLHSKDATGYLEGSHPDNTARIRITNNGLFDNHVEFSLKSVDQARAEEEAAAAAKGGKKPDAKKPDAKKPDPKAKDAKGGKGGKGGAETPPPGLTLDNVFTLFPVTLDLKVDETQELSVFAFPMDDGLIEDVIVCRIKDNPTPVEFPISVIGAKPQVQARLNDGTPPPDPSAAPPATPPPNKLLTEGIMFERLLVNKKDIKTFTITNPGLLPIKWRLANTATLPKEFTVYPQSGDLAARSDVVVTVEFAAVEKRLCEAKLALEVLDVQELQGVAHSIPLPIKGEAYKIEIDINFPQANFPGVDYGTLRVVDDVAKPIVIKNTGKYSIAYNFSMKPLSVLTGLLTITPASGNIDPGKDARIEMAWNKDKSLRNEVMLMGNSDVTLSIIEPLTTNREDTIPIQISGHAVFSKYAVTPARGIHFGPVTYNTASKPKVVEITNLGQFEFKFRLFNHANGPPPPIPVEAPGAGKGKGGAAAAPPPAAKGKGAPVTAMTIGQFTFDPPEGSIPPGGRREVAVVFNAVNASVYSEMLGIDISERDFNDQPAGIPIEVAGESCIPGIDAENTVAIFEEHTISASLDPFNPINNEFSTRERVFNFGAVLAKLGAPEGGDGAATPPRASTPPKGAVKGKGKDEAEASPGVAAAPHAVRANLKFINPVKVPCVVNFSIKPRGNLPPGQALPMEISPAQLVIPPLEYRYTALYFAPRAIQSYLATFEATVENGGDPKTKAFTCEVRGEGTLPTLTIAEPTVVDPQGRPLVKFARLLRGRTATARITLKNNGILAAKARIEMGPHGSFRLEGGGATGGMGPQGEAFTVESKRSVSYSVAFTPEAVGPATHELRLRVANNPFEDYRFLLTGEGYQEDVTFDHLPNDALDELRLQDGPVGRPVQAVFTLRNHSASKHFRFRWPAAGALGSNPCLAFSPAVGHLMAGSSKDVTLSFSAEAPVKLAPHDVKLAMAQITHAAEAHAVDWDDRSVVVDYGLGLGPDGQPVAKPEPEPPVTEVAGSGRELLLHVFATADNARYTSEGGPIMFKPTMMFQTRTYTFPLTNTSTARMDYKFTVTLPDGNTADASGLYTVSPAGGVIEAGATATITVKFSPTEVDDCARVLTCHIPHLDASCQPFARPLAGRVLRPWAHFELPDSDYLSGGRRSPDMPGPSGAIEPLDPGTRVLEAESLGVRVRNTKRFFVLNPTGISYEFFWTPVNKAQEAGPFSCATRRGVIGGGRRFEMVFEYTPTTDAVVESFWTFRIPEQNIEVPFLLVGLVSEPRVMLDRPSVNFGQILIGCKGHATLTLVNNEHLPFQFAFDKNSYDATEELIKATGLRPVVELEPSSGVVPAQGSVSIAATFTPRLERDINYNVLCTVKNKPTRLTLNVKGEGTAIHEALQLENADGTTVTMAPRQSNTVDFGQVLVNERCVRALALVNSGQVNFNFIWDVGTNPRVNISPEGGTVPRGERLVCELSYNPHGPDKLKDYKVSCQVLNGPKYTLLLNGVGHKPRLDLSWFNHDFGLQPVFIPGMTPAVKALRLRNDDAQPISVDPHWDPNAPSAGDWQVDCGALVLQPGESREWVVTFRPRGAAVCAMSLPLEINGLYTVHVEAKGEGSPLRVEVANPAHRAVNFGPVPGGGSSTRVIPIINRGRTTAVLSLAPSAELLARCAVDVIPAPTTDMLLRPRESADLTFFFKPQARMRPFTEELVVNLCGVPTPLATLTGACLGTELRLASDSLPFGPVVLGSRVVKRLQLENTGDVGTKFGWDTRALGSQFSIFPADGFLAPGQDVKLDVTFHPTEVNPDIRVDKVRLKVEGGADSTLTLTGACVATAAQPEVVNFSCNVRAQAQQTITITNSTSSAWTLRPVVANDFFSGPESLSVAANSKATYQVTFRPLTMSTPDRPHEGSVFFPIPDGSGLLYRLVGRAEAPVPEGKLERQIVAKTQHTEVLKCHNWLHKPQRFRVLVERKGGDKSTQLSAPEYVDVPPLSSKDIKLGVYSYTASTTLANVTFKNESSGEYLFYELKLVASAPSSRGTLSLECPVRTQTSCKVTVANPLPEDVTVKATSSNKQVVVPAAVVLRANASTDVEVRYRPLVVGASEAALKLESAELGLFEWGLRLAGTPTNPERSLAFNVPLGGRETQVFRFTHWLDDKADYKVSFKSSGTNTATGGAFTAPATVSATPAAGGAGQAGTEASLEVAFEPTAIGENIRDMLVLTSATGGEYQCPLVGRCIPPKPQGPVDVSKGSAALPFTNVFSADADFQLAVDNPAFQVKPVERIGSKKLANIGITYKPPDAKAGGGKGKDAGGAPEVPAGPVPRTGKLTISCPSQTSSQWVYYLQA</sequence>
<feature type="domain" description="HYDIN/VesB/CFA65-like Ig-like" evidence="7">
    <location>
        <begin position="1262"/>
        <end position="1358"/>
    </location>
</feature>
<reference evidence="9" key="1">
    <citation type="journal article" date="2020" name="bioRxiv">
        <title>Comparative genomics of Chlamydomonas.</title>
        <authorList>
            <person name="Craig R.J."/>
            <person name="Hasan A.R."/>
            <person name="Ness R.W."/>
            <person name="Keightley P.D."/>
        </authorList>
    </citation>
    <scope>NUCLEOTIDE SEQUENCE</scope>
    <source>
        <strain evidence="9">SAG 7.73</strain>
    </source>
</reference>
<keyword evidence="4" id="KW-0969">Cilium</keyword>
<keyword evidence="5" id="KW-0966">Cell projection</keyword>
<feature type="domain" description="HYDIN/VesB/CFA65-like Ig-like" evidence="7">
    <location>
        <begin position="566"/>
        <end position="655"/>
    </location>
</feature>
<name>A0A835WC65_CHLIN</name>
<dbReference type="Pfam" id="PF14874">
    <property type="entry name" value="PapD-like"/>
    <property type="match status" value="1"/>
</dbReference>
<dbReference type="PANTHER" id="PTHR23053">
    <property type="entry name" value="DLEC1 DELETED IN LUNG AND ESOPHAGEAL CANCER 1"/>
    <property type="match status" value="1"/>
</dbReference>
<feature type="compositionally biased region" description="Pro residues" evidence="6">
    <location>
        <begin position="2082"/>
        <end position="2096"/>
    </location>
</feature>
<feature type="region of interest" description="Disordered" evidence="6">
    <location>
        <begin position="3053"/>
        <end position="3084"/>
    </location>
</feature>
<evidence type="ECO:0000256" key="1">
    <source>
        <dbReference type="ARBA" id="ARBA00004138"/>
    </source>
</evidence>
<dbReference type="Proteomes" id="UP000650467">
    <property type="component" value="Unassembled WGS sequence"/>
</dbReference>
<feature type="compositionally biased region" description="Polar residues" evidence="6">
    <location>
        <begin position="31"/>
        <end position="46"/>
    </location>
</feature>
<organism evidence="9 10">
    <name type="scientific">Chlamydomonas incerta</name>
    <dbReference type="NCBI Taxonomy" id="51695"/>
    <lineage>
        <taxon>Eukaryota</taxon>
        <taxon>Viridiplantae</taxon>
        <taxon>Chlorophyta</taxon>
        <taxon>core chlorophytes</taxon>
        <taxon>Chlorophyceae</taxon>
        <taxon>CS clade</taxon>
        <taxon>Chlamydomonadales</taxon>
        <taxon>Chlamydomonadaceae</taxon>
        <taxon>Chlamydomonas</taxon>
    </lineage>
</organism>
<feature type="compositionally biased region" description="Low complexity" evidence="6">
    <location>
        <begin position="1397"/>
        <end position="1406"/>
    </location>
</feature>
<dbReference type="Pfam" id="PF23277">
    <property type="entry name" value="Ig_Dlec1_1"/>
    <property type="match status" value="1"/>
</dbReference>
<evidence type="ECO:0000256" key="6">
    <source>
        <dbReference type="SAM" id="MobiDB-lite"/>
    </source>
</evidence>
<feature type="region of interest" description="Disordered" evidence="6">
    <location>
        <begin position="2644"/>
        <end position="2692"/>
    </location>
</feature>
<proteinExistence type="predicted"/>
<feature type="compositionally biased region" description="Pro residues" evidence="6">
    <location>
        <begin position="2492"/>
        <end position="2502"/>
    </location>
</feature>
<feature type="region of interest" description="Disordered" evidence="6">
    <location>
        <begin position="3204"/>
        <end position="3235"/>
    </location>
</feature>
<dbReference type="Gene3D" id="2.60.40.10">
    <property type="entry name" value="Immunoglobulins"/>
    <property type="match status" value="23"/>
</dbReference>
<dbReference type="OrthoDB" id="442692at2759"/>
<feature type="compositionally biased region" description="Basic and acidic residues" evidence="6">
    <location>
        <begin position="2196"/>
        <end position="2210"/>
    </location>
</feature>
<evidence type="ECO:0000256" key="5">
    <source>
        <dbReference type="ARBA" id="ARBA00023273"/>
    </source>
</evidence>
<dbReference type="NCBIfam" id="NF012200">
    <property type="entry name" value="choice_anch_D"/>
    <property type="match status" value="1"/>
</dbReference>
<feature type="domain" description="Deleted in lung and esophageal cancer protein 1 Ig-like" evidence="8">
    <location>
        <begin position="87"/>
        <end position="178"/>
    </location>
</feature>